<dbReference type="FunFam" id="1.20.1250.20:FF:000085">
    <property type="entry name" value="MFS peptide transporter Ptr2"/>
    <property type="match status" value="1"/>
</dbReference>
<dbReference type="PANTHER" id="PTHR11654">
    <property type="entry name" value="OLIGOPEPTIDE TRANSPORTER-RELATED"/>
    <property type="match status" value="1"/>
</dbReference>
<reference evidence="10" key="1">
    <citation type="journal article" date="2020" name="Stud. Mycol.">
        <title>101 Dothideomycetes genomes: a test case for predicting lifestyles and emergence of pathogens.</title>
        <authorList>
            <person name="Haridas S."/>
            <person name="Albert R."/>
            <person name="Binder M."/>
            <person name="Bloem J."/>
            <person name="Labutti K."/>
            <person name="Salamov A."/>
            <person name="Andreopoulos B."/>
            <person name="Baker S."/>
            <person name="Barry K."/>
            <person name="Bills G."/>
            <person name="Bluhm B."/>
            <person name="Cannon C."/>
            <person name="Castanera R."/>
            <person name="Culley D."/>
            <person name="Daum C."/>
            <person name="Ezra D."/>
            <person name="Gonzalez J."/>
            <person name="Henrissat B."/>
            <person name="Kuo A."/>
            <person name="Liang C."/>
            <person name="Lipzen A."/>
            <person name="Lutzoni F."/>
            <person name="Magnuson J."/>
            <person name="Mondo S."/>
            <person name="Nolan M."/>
            <person name="Ohm R."/>
            <person name="Pangilinan J."/>
            <person name="Park H.-J."/>
            <person name="Ramirez L."/>
            <person name="Alfaro M."/>
            <person name="Sun H."/>
            <person name="Tritt A."/>
            <person name="Yoshinaga Y."/>
            <person name="Zwiers L.-H."/>
            <person name="Turgeon B."/>
            <person name="Goodwin S."/>
            <person name="Spatafora J."/>
            <person name="Crous P."/>
            <person name="Grigoriev I."/>
        </authorList>
    </citation>
    <scope>NUCLEOTIDE SEQUENCE</scope>
    <source>
        <strain evidence="10">CBS 119687</strain>
    </source>
</reference>
<evidence type="ECO:0000256" key="5">
    <source>
        <dbReference type="ARBA" id="ARBA00022989"/>
    </source>
</evidence>
<organism evidence="10 11">
    <name type="scientific">Dothidotthia symphoricarpi CBS 119687</name>
    <dbReference type="NCBI Taxonomy" id="1392245"/>
    <lineage>
        <taxon>Eukaryota</taxon>
        <taxon>Fungi</taxon>
        <taxon>Dikarya</taxon>
        <taxon>Ascomycota</taxon>
        <taxon>Pezizomycotina</taxon>
        <taxon>Dothideomycetes</taxon>
        <taxon>Pleosporomycetidae</taxon>
        <taxon>Pleosporales</taxon>
        <taxon>Dothidotthiaceae</taxon>
        <taxon>Dothidotthia</taxon>
    </lineage>
</organism>
<dbReference type="InterPro" id="IPR000109">
    <property type="entry name" value="POT_fam"/>
</dbReference>
<dbReference type="GO" id="GO:0005886">
    <property type="term" value="C:plasma membrane"/>
    <property type="evidence" value="ECO:0007669"/>
    <property type="project" value="UniProtKB-ARBA"/>
</dbReference>
<keyword evidence="3 7" id="KW-0813">Transport</keyword>
<feature type="transmembrane region" description="Helical" evidence="9">
    <location>
        <begin position="439"/>
        <end position="457"/>
    </location>
</feature>
<dbReference type="RefSeq" id="XP_033518975.1">
    <property type="nucleotide sequence ID" value="XM_033666975.1"/>
</dbReference>
<evidence type="ECO:0000313" key="10">
    <source>
        <dbReference type="EMBL" id="KAF2124582.1"/>
    </source>
</evidence>
<dbReference type="SUPFAM" id="SSF103473">
    <property type="entry name" value="MFS general substrate transporter"/>
    <property type="match status" value="1"/>
</dbReference>
<feature type="transmembrane region" description="Helical" evidence="9">
    <location>
        <begin position="521"/>
        <end position="541"/>
    </location>
</feature>
<feature type="transmembrane region" description="Helical" evidence="9">
    <location>
        <begin position="237"/>
        <end position="258"/>
    </location>
</feature>
<name>A0A6A5ZXT7_9PLEO</name>
<evidence type="ECO:0000256" key="3">
    <source>
        <dbReference type="ARBA" id="ARBA00022448"/>
    </source>
</evidence>
<keyword evidence="6 9" id="KW-0472">Membrane</keyword>
<feature type="transmembrane region" description="Helical" evidence="9">
    <location>
        <begin position="264"/>
        <end position="286"/>
    </location>
</feature>
<dbReference type="GeneID" id="54407407"/>
<evidence type="ECO:0000256" key="9">
    <source>
        <dbReference type="SAM" id="Phobius"/>
    </source>
</evidence>
<evidence type="ECO:0000256" key="6">
    <source>
        <dbReference type="ARBA" id="ARBA00023136"/>
    </source>
</evidence>
<evidence type="ECO:0000313" key="11">
    <source>
        <dbReference type="Proteomes" id="UP000799771"/>
    </source>
</evidence>
<keyword evidence="4 7" id="KW-0812">Transmembrane</keyword>
<dbReference type="Proteomes" id="UP000799771">
    <property type="component" value="Unassembled WGS sequence"/>
</dbReference>
<feature type="transmembrane region" description="Helical" evidence="9">
    <location>
        <begin position="398"/>
        <end position="419"/>
    </location>
</feature>
<keyword evidence="11" id="KW-1185">Reference proteome</keyword>
<dbReference type="Gene3D" id="1.20.1250.20">
    <property type="entry name" value="MFS general substrate transporter like domains"/>
    <property type="match status" value="1"/>
</dbReference>
<dbReference type="GO" id="GO:0071916">
    <property type="term" value="F:dipeptide transmembrane transporter activity"/>
    <property type="evidence" value="ECO:0007669"/>
    <property type="project" value="UniProtKB-ARBA"/>
</dbReference>
<evidence type="ECO:0000256" key="7">
    <source>
        <dbReference type="RuleBase" id="RU003755"/>
    </source>
</evidence>
<dbReference type="InterPro" id="IPR018456">
    <property type="entry name" value="PTR2_symporter_CS"/>
</dbReference>
<sequence>MAATHNVKASLEITKGATVLDPIPLDTSTSNSFHDEDTMLLGPYPTEEEWATLPRVPGSIPWTAWTVAFVEFAERFSYYGTSAVFVNFIQKKLPPHSRTGAGFLKKPGSGALGMGQRASTGLTTFNQFWSYITPLLGAWVADEYWGRYKTIQIANYISIIGHIILIFSAIPQVIVKPNVALAIFTVGLVVMGFGTGGFKSNISPLIAEQYKDQKAYVRVKKNGKKEIVDPATTTARIYIYFYLLINMGSLTGSLAMVYSEHFVGFWLSYTLPTICYLVCPGILMYFKKSYKLTPPTGSVLGKAWKVIRLGSKHSPKKNVFKDDDFWNRIKPSAMRARGDTIPAWMTFDDAWIDEVRRGVVACKVFLWYPLYWLAYNQMTGNLVSQASTMKLGKTPNDIVSKLNPIFIIIIIPLMDFVIYPALRKMGVNFTPIKKITCGFALSSFAMVSACVIQYYIYKMSPCGNRINALSDEGEDCSANITVWVQVFPYGLIGMSEVLASITKLEYAYTKAPNNMKSTVQAIALSTSAVSAALGQALVSLSEDPLLVWNYGSVAVVAMAGGVGFYLTFRKADKEEDAMNNLQESSYLGHEGADAESTAETHHVRDEKNEKGASN</sequence>
<evidence type="ECO:0000256" key="8">
    <source>
        <dbReference type="SAM" id="MobiDB-lite"/>
    </source>
</evidence>
<feature type="region of interest" description="Disordered" evidence="8">
    <location>
        <begin position="579"/>
        <end position="614"/>
    </location>
</feature>
<feature type="transmembrane region" description="Helical" evidence="9">
    <location>
        <begin position="180"/>
        <end position="198"/>
    </location>
</feature>
<evidence type="ECO:0000256" key="4">
    <source>
        <dbReference type="ARBA" id="ARBA00022692"/>
    </source>
</evidence>
<evidence type="ECO:0000256" key="1">
    <source>
        <dbReference type="ARBA" id="ARBA00004141"/>
    </source>
</evidence>
<dbReference type="PROSITE" id="PS01023">
    <property type="entry name" value="PTR2_2"/>
    <property type="match status" value="1"/>
</dbReference>
<feature type="compositionally biased region" description="Basic and acidic residues" evidence="8">
    <location>
        <begin position="598"/>
        <end position="614"/>
    </location>
</feature>
<comment type="subcellular location">
    <subcellularLocation>
        <location evidence="1 7">Membrane</location>
        <topology evidence="1 7">Multi-pass membrane protein</topology>
    </subcellularLocation>
</comment>
<dbReference type="Pfam" id="PF00854">
    <property type="entry name" value="PTR2"/>
    <property type="match status" value="1"/>
</dbReference>
<gene>
    <name evidence="10" type="ORF">P153DRAFT_361280</name>
</gene>
<protein>
    <submittedName>
        <fullName evidence="10">MFS peptide transporter-like protein Ptr2</fullName>
    </submittedName>
</protein>
<evidence type="ECO:0000256" key="2">
    <source>
        <dbReference type="ARBA" id="ARBA00005982"/>
    </source>
</evidence>
<accession>A0A6A5ZXT7</accession>
<proteinExistence type="inferred from homology"/>
<feature type="transmembrane region" description="Helical" evidence="9">
    <location>
        <begin position="153"/>
        <end position="174"/>
    </location>
</feature>
<dbReference type="InterPro" id="IPR036259">
    <property type="entry name" value="MFS_trans_sf"/>
</dbReference>
<dbReference type="EMBL" id="ML977519">
    <property type="protein sequence ID" value="KAF2124582.1"/>
    <property type="molecule type" value="Genomic_DNA"/>
</dbReference>
<dbReference type="AlphaFoldDB" id="A0A6A5ZXT7"/>
<comment type="similarity">
    <text evidence="2 7">Belongs to the major facilitator superfamily. Proton-dependent oligopeptide transporter (POT/PTR) (TC 2.A.17) family.</text>
</comment>
<dbReference type="OrthoDB" id="8904098at2759"/>
<feature type="transmembrane region" description="Helical" evidence="9">
    <location>
        <begin position="547"/>
        <end position="568"/>
    </location>
</feature>
<keyword evidence="5 9" id="KW-1133">Transmembrane helix</keyword>